<accession>A0A0C2Y1T6</accession>
<dbReference type="Pfam" id="PF12697">
    <property type="entry name" value="Abhydrolase_6"/>
    <property type="match status" value="1"/>
</dbReference>
<reference evidence="3" key="2">
    <citation type="submission" date="2015-01" db="EMBL/GenBank/DDBJ databases">
        <title>Evolutionary Origins and Diversification of the Mycorrhizal Mutualists.</title>
        <authorList>
            <consortium name="DOE Joint Genome Institute"/>
            <consortium name="Mycorrhizal Genomics Consortium"/>
            <person name="Kohler A."/>
            <person name="Kuo A."/>
            <person name="Nagy L.G."/>
            <person name="Floudas D."/>
            <person name="Copeland A."/>
            <person name="Barry K.W."/>
            <person name="Cichocki N."/>
            <person name="Veneault-Fourrey C."/>
            <person name="LaButti K."/>
            <person name="Lindquist E.A."/>
            <person name="Lipzen A."/>
            <person name="Lundell T."/>
            <person name="Morin E."/>
            <person name="Murat C."/>
            <person name="Riley R."/>
            <person name="Ohm R."/>
            <person name="Sun H."/>
            <person name="Tunlid A."/>
            <person name="Henrissat B."/>
            <person name="Grigoriev I.V."/>
            <person name="Hibbett D.S."/>
            <person name="Martin F."/>
        </authorList>
    </citation>
    <scope>NUCLEOTIDE SEQUENCE [LARGE SCALE GENOMIC DNA]</scope>
    <source>
        <strain evidence="3">h7</strain>
    </source>
</reference>
<dbReference type="AlphaFoldDB" id="A0A0C2Y1T6"/>
<name>A0A0C2Y1T6_HEBCY</name>
<proteinExistence type="predicted"/>
<dbReference type="InterPro" id="IPR029058">
    <property type="entry name" value="AB_hydrolase_fold"/>
</dbReference>
<evidence type="ECO:0000313" key="2">
    <source>
        <dbReference type="EMBL" id="KIM35057.1"/>
    </source>
</evidence>
<dbReference type="InterPro" id="IPR000073">
    <property type="entry name" value="AB_hydrolase_1"/>
</dbReference>
<dbReference type="OrthoDB" id="94039at2759"/>
<organism evidence="2 3">
    <name type="scientific">Hebeloma cylindrosporum</name>
    <dbReference type="NCBI Taxonomy" id="76867"/>
    <lineage>
        <taxon>Eukaryota</taxon>
        <taxon>Fungi</taxon>
        <taxon>Dikarya</taxon>
        <taxon>Basidiomycota</taxon>
        <taxon>Agaricomycotina</taxon>
        <taxon>Agaricomycetes</taxon>
        <taxon>Agaricomycetidae</taxon>
        <taxon>Agaricales</taxon>
        <taxon>Agaricineae</taxon>
        <taxon>Hymenogastraceae</taxon>
        <taxon>Hebeloma</taxon>
    </lineage>
</organism>
<dbReference type="Proteomes" id="UP000053424">
    <property type="component" value="Unassembled WGS sequence"/>
</dbReference>
<keyword evidence="3" id="KW-1185">Reference proteome</keyword>
<dbReference type="HOGENOM" id="CLU_032490_0_0_1"/>
<sequence length="314" mass="35211">MTLLTAETYVFDAPSHLKIVAKRYTTPLSTHDVGGLTLLFTHGIGSHKEQWEPVIQHLFESQCTKDKSYRIREAWSFDWQNHGDAAVLNREALKLRPEGVSACQWSEAITDFVRSPRMKGHRIVGLGHSAGAATVLLTTKGMPSNDLPFVAMILIESTIVTREVFNEKREDRIPAVDFAVTATSTRRDTWPSREQALAYFKKRLPWGSWDPRVLQILVDHGLETLPSGEVSLKWDRKQEAISYSDVEPHFEGALHLGQICHTVPIHLMWGARKDFVPDFIRDSLSDATEGRIVASVTKVKNAGHLVSPALGQNI</sequence>
<evidence type="ECO:0000259" key="1">
    <source>
        <dbReference type="Pfam" id="PF12697"/>
    </source>
</evidence>
<protein>
    <recommendedName>
        <fullName evidence="1">AB hydrolase-1 domain-containing protein</fullName>
    </recommendedName>
</protein>
<dbReference type="SUPFAM" id="SSF53474">
    <property type="entry name" value="alpha/beta-Hydrolases"/>
    <property type="match status" value="1"/>
</dbReference>
<gene>
    <name evidence="2" type="ORF">M413DRAFT_449910</name>
</gene>
<dbReference type="Gene3D" id="3.40.50.1820">
    <property type="entry name" value="alpha/beta hydrolase"/>
    <property type="match status" value="1"/>
</dbReference>
<dbReference type="EMBL" id="KN831833">
    <property type="protein sequence ID" value="KIM35057.1"/>
    <property type="molecule type" value="Genomic_DNA"/>
</dbReference>
<reference evidence="2 3" key="1">
    <citation type="submission" date="2014-04" db="EMBL/GenBank/DDBJ databases">
        <authorList>
            <consortium name="DOE Joint Genome Institute"/>
            <person name="Kuo A."/>
            <person name="Gay G."/>
            <person name="Dore J."/>
            <person name="Kohler A."/>
            <person name="Nagy L.G."/>
            <person name="Floudas D."/>
            <person name="Copeland A."/>
            <person name="Barry K.W."/>
            <person name="Cichocki N."/>
            <person name="Veneault-Fourrey C."/>
            <person name="LaButti K."/>
            <person name="Lindquist E.A."/>
            <person name="Lipzen A."/>
            <person name="Lundell T."/>
            <person name="Morin E."/>
            <person name="Murat C."/>
            <person name="Sun H."/>
            <person name="Tunlid A."/>
            <person name="Henrissat B."/>
            <person name="Grigoriev I.V."/>
            <person name="Hibbett D.S."/>
            <person name="Martin F."/>
            <person name="Nordberg H.P."/>
            <person name="Cantor M.N."/>
            <person name="Hua S.X."/>
        </authorList>
    </citation>
    <scope>NUCLEOTIDE SEQUENCE [LARGE SCALE GENOMIC DNA]</scope>
    <source>
        <strain evidence="3">h7</strain>
    </source>
</reference>
<evidence type="ECO:0000313" key="3">
    <source>
        <dbReference type="Proteomes" id="UP000053424"/>
    </source>
</evidence>
<feature type="domain" description="AB hydrolase-1" evidence="1">
    <location>
        <begin position="38"/>
        <end position="306"/>
    </location>
</feature>